<dbReference type="InterPro" id="IPR008930">
    <property type="entry name" value="Terpenoid_cyclase/PrenylTrfase"/>
</dbReference>
<dbReference type="InterPro" id="IPR050148">
    <property type="entry name" value="Terpene_synthase-like"/>
</dbReference>
<dbReference type="Pfam" id="PF03936">
    <property type="entry name" value="Terpene_synth_C"/>
    <property type="match status" value="1"/>
</dbReference>
<feature type="domain" description="Terpene synthase metal-binding" evidence="5">
    <location>
        <begin position="345"/>
        <end position="582"/>
    </location>
</feature>
<dbReference type="GO" id="GO:0010333">
    <property type="term" value="F:terpene synthase activity"/>
    <property type="evidence" value="ECO:0007669"/>
    <property type="project" value="InterPro"/>
</dbReference>
<dbReference type="SUPFAM" id="SSF48239">
    <property type="entry name" value="Terpenoid cyclases/Protein prenyltransferases"/>
    <property type="match status" value="1"/>
</dbReference>
<reference evidence="6" key="1">
    <citation type="submission" date="2019-10" db="EMBL/GenBank/DDBJ databases">
        <authorList>
            <person name="Zhang R."/>
            <person name="Pan Y."/>
            <person name="Wang J."/>
            <person name="Ma R."/>
            <person name="Yu S."/>
        </authorList>
    </citation>
    <scope>NUCLEOTIDE SEQUENCE</scope>
    <source>
        <strain evidence="6">LA-IB0</strain>
        <tissue evidence="6">Leaf</tissue>
    </source>
</reference>
<dbReference type="AlphaFoldDB" id="A0AAV6WN57"/>
<evidence type="ECO:0000256" key="1">
    <source>
        <dbReference type="ARBA" id="ARBA00001946"/>
    </source>
</evidence>
<dbReference type="GO" id="GO:0016102">
    <property type="term" value="P:diterpenoid biosynthetic process"/>
    <property type="evidence" value="ECO:0007669"/>
    <property type="project" value="InterPro"/>
</dbReference>
<evidence type="ECO:0000313" key="7">
    <source>
        <dbReference type="Proteomes" id="UP000826271"/>
    </source>
</evidence>
<evidence type="ECO:0000256" key="2">
    <source>
        <dbReference type="ARBA" id="ARBA00022723"/>
    </source>
</evidence>
<feature type="domain" description="Terpene synthase N-terminal" evidence="4">
    <location>
        <begin position="108"/>
        <end position="286"/>
    </location>
</feature>
<evidence type="ECO:0000259" key="5">
    <source>
        <dbReference type="Pfam" id="PF03936"/>
    </source>
</evidence>
<keyword evidence="3" id="KW-0472">Membrane</keyword>
<keyword evidence="3" id="KW-1133">Transmembrane helix</keyword>
<dbReference type="SFLD" id="SFLDG01019">
    <property type="entry name" value="Terpene_Cyclase_Like_1_C_Termi"/>
    <property type="match status" value="1"/>
</dbReference>
<dbReference type="InterPro" id="IPR005630">
    <property type="entry name" value="Terpene_synthase_metal-bd"/>
</dbReference>
<proteinExistence type="predicted"/>
<dbReference type="InterPro" id="IPR001906">
    <property type="entry name" value="Terpene_synth_N"/>
</dbReference>
<keyword evidence="2" id="KW-0479">Metal-binding</keyword>
<dbReference type="InterPro" id="IPR034741">
    <property type="entry name" value="Terpene_cyclase-like_1_C"/>
</dbReference>
<dbReference type="InterPro" id="IPR044814">
    <property type="entry name" value="Terpene_cyclase_plant_C1"/>
</dbReference>
<dbReference type="InterPro" id="IPR008949">
    <property type="entry name" value="Isoprenoid_synthase_dom_sf"/>
</dbReference>
<evidence type="ECO:0000313" key="6">
    <source>
        <dbReference type="EMBL" id="KAG8369466.1"/>
    </source>
</evidence>
<keyword evidence="7" id="KW-1185">Reference proteome</keyword>
<evidence type="ECO:0000259" key="4">
    <source>
        <dbReference type="Pfam" id="PF01397"/>
    </source>
</evidence>
<dbReference type="FunFam" id="1.50.10.130:FF:000001">
    <property type="entry name" value="Isoprene synthase, chloroplastic"/>
    <property type="match status" value="1"/>
</dbReference>
<dbReference type="PANTHER" id="PTHR31225:SF256">
    <property type="entry name" value="(-)-ALPHA-TERPINEOL SYNTHASE-LIKE"/>
    <property type="match status" value="1"/>
</dbReference>
<protein>
    <submittedName>
        <fullName evidence="6">Uncharacterized protein</fullName>
    </submittedName>
</protein>
<dbReference type="PANTHER" id="PTHR31225">
    <property type="entry name" value="OS04G0344100 PROTEIN-RELATED"/>
    <property type="match status" value="1"/>
</dbReference>
<dbReference type="InterPro" id="IPR036965">
    <property type="entry name" value="Terpene_synth_N_sf"/>
</dbReference>
<dbReference type="Gene3D" id="1.10.600.10">
    <property type="entry name" value="Farnesyl Diphosphate Synthase"/>
    <property type="match status" value="1"/>
</dbReference>
<keyword evidence="3" id="KW-0812">Transmembrane</keyword>
<accession>A0AAV6WN57</accession>
<organism evidence="6 7">
    <name type="scientific">Buddleja alternifolia</name>
    <dbReference type="NCBI Taxonomy" id="168488"/>
    <lineage>
        <taxon>Eukaryota</taxon>
        <taxon>Viridiplantae</taxon>
        <taxon>Streptophyta</taxon>
        <taxon>Embryophyta</taxon>
        <taxon>Tracheophyta</taxon>
        <taxon>Spermatophyta</taxon>
        <taxon>Magnoliopsida</taxon>
        <taxon>eudicotyledons</taxon>
        <taxon>Gunneridae</taxon>
        <taxon>Pentapetalae</taxon>
        <taxon>asterids</taxon>
        <taxon>lamiids</taxon>
        <taxon>Lamiales</taxon>
        <taxon>Scrophulariaceae</taxon>
        <taxon>Buddlejeae</taxon>
        <taxon>Buddleja</taxon>
    </lineage>
</organism>
<dbReference type="SFLD" id="SFLDS00005">
    <property type="entry name" value="Isoprenoid_Synthase_Type_I"/>
    <property type="match status" value="1"/>
</dbReference>
<feature type="transmembrane region" description="Helical" evidence="3">
    <location>
        <begin position="12"/>
        <end position="34"/>
    </location>
</feature>
<gene>
    <name evidence="6" type="ORF">BUALT_Bualt14G0016600</name>
</gene>
<sequence>MYLFEGLSEAVTFVSAALTVTISAVIVVVVSAELRTTVSAVVVVVSAGLRMTISAVAMVVVSAGLRTTISAVMVVGVGGFSGKGRVQDKQPIMANSARRSGNYNPSMWDHADLQSVTSAYQGGEYMQKAEKLKEDIRRLLMLDKTINDSILGQIEIVDDLERLGISYHFTYYIDKVMEKVYNMKNEWKESDLHVTALTFRLLRQHGYLVSPEIFSIFLDYEEGHFKSNISNDIKGLLSLYEASYLSMEGESIMDLARDLASYHLKQKLEKKQDLDQNLAAQITRSLDLPRHWRMLRMEARWFIEVYEMGPDMNPVLLEFAKLDFNMVQAMYQDELKQLSRWYANTCLAEKMSFARDRLVESFLWTIGFTYEPRFRYCRIMSVKLAILITIIDDIYDVYGTLDELELFTRAVERWDINELEQLPDYMKICFLALFNSMNELAYDVLKNQGFISISYLKTMWAELCKTYLIEARWVSSGYTPNLNEYLENGLISITGPLILGHAYFCFTNPIQEKALEDLKKLPALIRWTSLIARITDDLGTSTDEMKKGDVAKSIQCYMQESGCSEEIARNYVKHLIGLTWKKVNKETLTNRLHSKDFVDASINYVRVHHFMYQYGDGHGVPHMSKERIFSLILKPIN</sequence>
<dbReference type="SUPFAM" id="SSF48576">
    <property type="entry name" value="Terpenoid synthases"/>
    <property type="match status" value="1"/>
</dbReference>
<comment type="cofactor">
    <cofactor evidence="1">
        <name>Mg(2+)</name>
        <dbReference type="ChEBI" id="CHEBI:18420"/>
    </cofactor>
</comment>
<feature type="transmembrane region" description="Helical" evidence="3">
    <location>
        <begin position="41"/>
        <end position="65"/>
    </location>
</feature>
<dbReference type="FunFam" id="1.10.600.10:FF:000007">
    <property type="entry name" value="Isoprene synthase, chloroplastic"/>
    <property type="match status" value="1"/>
</dbReference>
<dbReference type="Gene3D" id="1.50.10.130">
    <property type="entry name" value="Terpene synthase, N-terminal domain"/>
    <property type="match status" value="1"/>
</dbReference>
<evidence type="ECO:0000256" key="3">
    <source>
        <dbReference type="SAM" id="Phobius"/>
    </source>
</evidence>
<dbReference type="EMBL" id="WHWC01000014">
    <property type="protein sequence ID" value="KAG8369466.1"/>
    <property type="molecule type" value="Genomic_DNA"/>
</dbReference>
<comment type="caution">
    <text evidence="6">The sequence shown here is derived from an EMBL/GenBank/DDBJ whole genome shotgun (WGS) entry which is preliminary data.</text>
</comment>
<dbReference type="CDD" id="cd00684">
    <property type="entry name" value="Terpene_cyclase_plant_C1"/>
    <property type="match status" value="1"/>
</dbReference>
<dbReference type="Pfam" id="PF01397">
    <property type="entry name" value="Terpene_synth"/>
    <property type="match status" value="1"/>
</dbReference>
<dbReference type="Proteomes" id="UP000826271">
    <property type="component" value="Unassembled WGS sequence"/>
</dbReference>
<dbReference type="GO" id="GO:0000287">
    <property type="term" value="F:magnesium ion binding"/>
    <property type="evidence" value="ECO:0007669"/>
    <property type="project" value="InterPro"/>
</dbReference>
<name>A0AAV6WN57_9LAMI</name>